<dbReference type="Pfam" id="PF00561">
    <property type="entry name" value="Abhydrolase_1"/>
    <property type="match status" value="1"/>
</dbReference>
<dbReference type="GO" id="GO:0055088">
    <property type="term" value="P:lipid homeostasis"/>
    <property type="evidence" value="ECO:0007669"/>
    <property type="project" value="TreeGrafter"/>
</dbReference>
<keyword evidence="5" id="KW-1185">Reference proteome</keyword>
<dbReference type="GO" id="GO:0042171">
    <property type="term" value="F:lysophosphatidic acid acyltransferase activity"/>
    <property type="evidence" value="ECO:0007669"/>
    <property type="project" value="TreeGrafter"/>
</dbReference>
<evidence type="ECO:0000256" key="1">
    <source>
        <dbReference type="ARBA" id="ARBA00038097"/>
    </source>
</evidence>
<protein>
    <recommendedName>
        <fullName evidence="3">AB hydrolase-1 domain-containing protein</fullName>
    </recommendedName>
</protein>
<proteinExistence type="inferred from homology"/>
<feature type="domain" description="AB hydrolase-1" evidence="3">
    <location>
        <begin position="143"/>
        <end position="417"/>
    </location>
</feature>
<feature type="region of interest" description="Disordered" evidence="2">
    <location>
        <begin position="62"/>
        <end position="81"/>
    </location>
</feature>
<dbReference type="InterPro" id="IPR000073">
    <property type="entry name" value="AB_hydrolase_1"/>
</dbReference>
<organism evidence="4 5">
    <name type="scientific">Cylindrotheca closterium</name>
    <dbReference type="NCBI Taxonomy" id="2856"/>
    <lineage>
        <taxon>Eukaryota</taxon>
        <taxon>Sar</taxon>
        <taxon>Stramenopiles</taxon>
        <taxon>Ochrophyta</taxon>
        <taxon>Bacillariophyta</taxon>
        <taxon>Bacillariophyceae</taxon>
        <taxon>Bacillariophycidae</taxon>
        <taxon>Bacillariales</taxon>
        <taxon>Bacillariaceae</taxon>
        <taxon>Cylindrotheca</taxon>
    </lineage>
</organism>
<dbReference type="EMBL" id="CAKOGP040002203">
    <property type="protein sequence ID" value="CAJ1965451.1"/>
    <property type="molecule type" value="Genomic_DNA"/>
</dbReference>
<dbReference type="SUPFAM" id="SSF53474">
    <property type="entry name" value="alpha/beta-Hydrolases"/>
    <property type="match status" value="1"/>
</dbReference>
<sequence>MQAASRQVTKQTVSSVQSRYQVACRVQMLGSFFWDNPDVLMGKLKKAESKLMEYAKTFGDRASDDNSLQMTTHDTPIPSKALPFNRENVLTNDLSIHSLRVTTTTTTEDENANANADADANADANANANAHNISSISKKHPTPLVILHGYMNGALYFYRNVVGLSNYFQTVYSLDTPGCGLSSRNPGLLSHVDKTVEATEAFFVESLEAWRKANDVDKMILAGHSMGGYISIAYCEKYPERVEQLVLLSPVGVPKEDEEKTKAFVNRMSWTRRSVVNSVRYLFEFGVTPAGFSRRLPSARSRSMIESYVQGRLPVITDPLEQQSVIDYLYYLAMVPGFGEDMLSRILTSTANARKPTVDRIPKLGVKKVSFLYGDRDWMDIQGGISVYEQCKLQGNENGPDIEVYQLQDAGHLLMVDNWRGMNAGVVAMCGGISTLSPHYPMPLLVRSTLVSSPSLSSSSSSS</sequence>
<dbReference type="AlphaFoldDB" id="A0AAD2G766"/>
<evidence type="ECO:0000259" key="3">
    <source>
        <dbReference type="Pfam" id="PF00561"/>
    </source>
</evidence>
<dbReference type="Gene3D" id="3.40.50.1820">
    <property type="entry name" value="alpha/beta hydrolase"/>
    <property type="match status" value="1"/>
</dbReference>
<gene>
    <name evidence="4" type="ORF">CYCCA115_LOCUS21119</name>
</gene>
<feature type="compositionally biased region" description="Polar residues" evidence="2">
    <location>
        <begin position="65"/>
        <end position="74"/>
    </location>
</feature>
<evidence type="ECO:0000256" key="2">
    <source>
        <dbReference type="SAM" id="MobiDB-lite"/>
    </source>
</evidence>
<dbReference type="PANTHER" id="PTHR42886:SF29">
    <property type="entry name" value="PUMMELIG, ISOFORM A"/>
    <property type="match status" value="1"/>
</dbReference>
<accession>A0AAD2G766</accession>
<dbReference type="InterPro" id="IPR029058">
    <property type="entry name" value="AB_hydrolase_fold"/>
</dbReference>
<evidence type="ECO:0000313" key="4">
    <source>
        <dbReference type="EMBL" id="CAJ1965451.1"/>
    </source>
</evidence>
<comment type="caution">
    <text evidence="4">The sequence shown here is derived from an EMBL/GenBank/DDBJ whole genome shotgun (WGS) entry which is preliminary data.</text>
</comment>
<evidence type="ECO:0000313" key="5">
    <source>
        <dbReference type="Proteomes" id="UP001295423"/>
    </source>
</evidence>
<name>A0AAD2G766_9STRA</name>
<comment type="similarity">
    <text evidence="1">Belongs to the peptidase S33 family. ABHD4/ABHD5 subfamily.</text>
</comment>
<reference evidence="4" key="1">
    <citation type="submission" date="2023-08" db="EMBL/GenBank/DDBJ databases">
        <authorList>
            <person name="Audoor S."/>
            <person name="Bilcke G."/>
        </authorList>
    </citation>
    <scope>NUCLEOTIDE SEQUENCE</scope>
</reference>
<dbReference type="GO" id="GO:0052689">
    <property type="term" value="F:carboxylic ester hydrolase activity"/>
    <property type="evidence" value="ECO:0007669"/>
    <property type="project" value="TreeGrafter"/>
</dbReference>
<dbReference type="Proteomes" id="UP001295423">
    <property type="component" value="Unassembled WGS sequence"/>
</dbReference>
<dbReference type="GO" id="GO:0006654">
    <property type="term" value="P:phosphatidic acid biosynthetic process"/>
    <property type="evidence" value="ECO:0007669"/>
    <property type="project" value="TreeGrafter"/>
</dbReference>
<dbReference type="PANTHER" id="PTHR42886">
    <property type="entry name" value="RE40534P-RELATED"/>
    <property type="match status" value="1"/>
</dbReference>
<dbReference type="PRINTS" id="PR00111">
    <property type="entry name" value="ABHYDROLASE"/>
</dbReference>